<reference evidence="2" key="1">
    <citation type="submission" date="2025-08" db="UniProtKB">
        <authorList>
            <consortium name="RefSeq"/>
        </authorList>
    </citation>
    <scope>IDENTIFICATION</scope>
</reference>
<proteinExistence type="predicted"/>
<gene>
    <name evidence="2" type="primary">LOC101662740</name>
</gene>
<protein>
    <submittedName>
        <fullName evidence="2">CD209 antigen-like protein C isoform X1</fullName>
    </submittedName>
</protein>
<dbReference type="Proteomes" id="UP000694863">
    <property type="component" value="Unplaced"/>
</dbReference>
<evidence type="ECO:0000313" key="1">
    <source>
        <dbReference type="Proteomes" id="UP000694863"/>
    </source>
</evidence>
<organism evidence="1 2">
    <name type="scientific">Echinops telfairi</name>
    <name type="common">Lesser hedgehog tenrec</name>
    <dbReference type="NCBI Taxonomy" id="9371"/>
    <lineage>
        <taxon>Eukaryota</taxon>
        <taxon>Metazoa</taxon>
        <taxon>Chordata</taxon>
        <taxon>Craniata</taxon>
        <taxon>Vertebrata</taxon>
        <taxon>Euteleostomi</taxon>
        <taxon>Mammalia</taxon>
        <taxon>Eutheria</taxon>
        <taxon>Afrotheria</taxon>
        <taxon>Tenrecidae</taxon>
        <taxon>Tenrecinae</taxon>
        <taxon>Echinops</taxon>
    </lineage>
</organism>
<dbReference type="RefSeq" id="XP_045146325.1">
    <property type="nucleotide sequence ID" value="XM_045290390.1"/>
</dbReference>
<sequence length="244" mass="27618">MMENEYLNEPRSSEVTFWGQRPMEKGPGALQMHCPRSIAGCLARVTLPLLLLLVSLGLIFVLLVATQVQVYRIHEALQREKGDHPGNASLAVQEMQGILQQLTWLNASLAGLCRPCAWNWEVFRNNCYFLSQTPTTWDTAASNCQGLGAQLVIIDSADEQDFLKFWSTGKYERTWIGLTDVHSEGKWHWVDNTPLKTSFWIKGEPNNIGEEDCVELLKGGWNDSPCNTNNFWICEKPSTSCWIP</sequence>
<evidence type="ECO:0000313" key="2">
    <source>
        <dbReference type="RefSeq" id="XP_045146325.1"/>
    </source>
</evidence>
<name>A0AC55D3K2_ECHTE</name>
<keyword evidence="1" id="KW-1185">Reference proteome</keyword>
<accession>A0AC55D3K2</accession>